<dbReference type="RefSeq" id="WP_120514572.1">
    <property type="nucleotide sequence ID" value="NZ_QXZY01000001.1"/>
</dbReference>
<keyword evidence="2" id="KW-0223">Dioxygenase</keyword>
<dbReference type="Pfam" id="PF00903">
    <property type="entry name" value="Glyoxalase"/>
    <property type="match status" value="1"/>
</dbReference>
<proteinExistence type="predicted"/>
<sequence length="135" mass="15268">MKQFWLNLPVKDVKKSKEFFAKLGFQFNTQYGDQPNSASLLLGEKGVVVMLFDEPTFKGFTNTDIANSQKSEVLLSVDAESKEEVDEMAKKAIEAGGSSDHKPSQMQGWMYGCVFADLDGHRWNVLYMDMSKMPR</sequence>
<dbReference type="InterPro" id="IPR004360">
    <property type="entry name" value="Glyas_Fos-R_dOase_dom"/>
</dbReference>
<dbReference type="Gene3D" id="3.10.180.10">
    <property type="entry name" value="2,3-Dihydroxybiphenyl 1,2-Dioxygenase, domain 1"/>
    <property type="match status" value="1"/>
</dbReference>
<evidence type="ECO:0000313" key="3">
    <source>
        <dbReference type="Proteomes" id="UP000279089"/>
    </source>
</evidence>
<dbReference type="EMBL" id="RMBX01000001">
    <property type="protein sequence ID" value="RPD43304.1"/>
    <property type="molecule type" value="Genomic_DNA"/>
</dbReference>
<reference evidence="3" key="1">
    <citation type="submission" date="2018-11" db="EMBL/GenBank/DDBJ databases">
        <title>Chitinophaga lutea sp.nov., isolate from arsenic contaminated soil.</title>
        <authorList>
            <person name="Zong Y."/>
        </authorList>
    </citation>
    <scope>NUCLEOTIDE SEQUENCE [LARGE SCALE GENOMIC DNA]</scope>
    <source>
        <strain evidence="3">YLT18</strain>
    </source>
</reference>
<organism evidence="2 3">
    <name type="scientific">Chitinophaga barathri</name>
    <dbReference type="NCBI Taxonomy" id="1647451"/>
    <lineage>
        <taxon>Bacteria</taxon>
        <taxon>Pseudomonadati</taxon>
        <taxon>Bacteroidota</taxon>
        <taxon>Chitinophagia</taxon>
        <taxon>Chitinophagales</taxon>
        <taxon>Chitinophagaceae</taxon>
        <taxon>Chitinophaga</taxon>
    </lineage>
</organism>
<dbReference type="GO" id="GO:0051213">
    <property type="term" value="F:dioxygenase activity"/>
    <property type="evidence" value="ECO:0007669"/>
    <property type="project" value="UniProtKB-KW"/>
</dbReference>
<dbReference type="Proteomes" id="UP000279089">
    <property type="component" value="Unassembled WGS sequence"/>
</dbReference>
<keyword evidence="3" id="KW-1185">Reference proteome</keyword>
<evidence type="ECO:0000259" key="1">
    <source>
        <dbReference type="Pfam" id="PF00903"/>
    </source>
</evidence>
<evidence type="ECO:0000313" key="2">
    <source>
        <dbReference type="EMBL" id="RPD43304.1"/>
    </source>
</evidence>
<name>A0A3N4MH36_9BACT</name>
<dbReference type="AlphaFoldDB" id="A0A3N4MH36"/>
<protein>
    <submittedName>
        <fullName evidence="2">Extradiol dioxygenase</fullName>
    </submittedName>
</protein>
<accession>A0A3N4MH36</accession>
<feature type="domain" description="Glyoxalase/fosfomycin resistance/dioxygenase" evidence="1">
    <location>
        <begin position="5"/>
        <end position="124"/>
    </location>
</feature>
<gene>
    <name evidence="2" type="ORF">EG028_03125</name>
</gene>
<dbReference type="OrthoDB" id="669651at2"/>
<dbReference type="SUPFAM" id="SSF54593">
    <property type="entry name" value="Glyoxalase/Bleomycin resistance protein/Dihydroxybiphenyl dioxygenase"/>
    <property type="match status" value="1"/>
</dbReference>
<dbReference type="PANTHER" id="PTHR36503:SF2">
    <property type="entry name" value="BLR2408 PROTEIN"/>
    <property type="match status" value="1"/>
</dbReference>
<comment type="caution">
    <text evidence="2">The sequence shown here is derived from an EMBL/GenBank/DDBJ whole genome shotgun (WGS) entry which is preliminary data.</text>
</comment>
<dbReference type="InterPro" id="IPR029068">
    <property type="entry name" value="Glyas_Bleomycin-R_OHBP_Dase"/>
</dbReference>
<dbReference type="PANTHER" id="PTHR36503">
    <property type="entry name" value="BLR2520 PROTEIN"/>
    <property type="match status" value="1"/>
</dbReference>
<keyword evidence="2" id="KW-0560">Oxidoreductase</keyword>